<accession>A0ABS4VW95</accession>
<keyword evidence="2" id="KW-1185">Reference proteome</keyword>
<dbReference type="Gene3D" id="3.40.50.880">
    <property type="match status" value="1"/>
</dbReference>
<dbReference type="SUPFAM" id="SSF52317">
    <property type="entry name" value="Class I glutamine amidotransferase-like"/>
    <property type="match status" value="1"/>
</dbReference>
<name>A0ABS4VW95_9PSEU</name>
<dbReference type="PANTHER" id="PTHR43235:SF1">
    <property type="entry name" value="GLUTAMINE AMIDOTRANSFERASE PB2B2.05-RELATED"/>
    <property type="match status" value="1"/>
</dbReference>
<dbReference type="PANTHER" id="PTHR43235">
    <property type="entry name" value="GLUTAMINE AMIDOTRANSFERASE PB2B2.05-RELATED"/>
    <property type="match status" value="1"/>
</dbReference>
<evidence type="ECO:0000313" key="1">
    <source>
        <dbReference type="EMBL" id="MBP2368204.1"/>
    </source>
</evidence>
<dbReference type="PROSITE" id="PS51273">
    <property type="entry name" value="GATASE_TYPE_1"/>
    <property type="match status" value="1"/>
</dbReference>
<dbReference type="InterPro" id="IPR011697">
    <property type="entry name" value="Peptidase_C26"/>
</dbReference>
<dbReference type="InterPro" id="IPR044668">
    <property type="entry name" value="PuuD-like"/>
</dbReference>
<dbReference type="Proteomes" id="UP001519295">
    <property type="component" value="Unassembled WGS sequence"/>
</dbReference>
<comment type="caution">
    <text evidence="1">The sequence shown here is derived from an EMBL/GenBank/DDBJ whole genome shotgun (WGS) entry which is preliminary data.</text>
</comment>
<organism evidence="1 2">
    <name type="scientific">Pseudonocardia parietis</name>
    <dbReference type="NCBI Taxonomy" id="570936"/>
    <lineage>
        <taxon>Bacteria</taxon>
        <taxon>Bacillati</taxon>
        <taxon>Actinomycetota</taxon>
        <taxon>Actinomycetes</taxon>
        <taxon>Pseudonocardiales</taxon>
        <taxon>Pseudonocardiaceae</taxon>
        <taxon>Pseudonocardia</taxon>
    </lineage>
</organism>
<dbReference type="EMBL" id="JAGINU010000001">
    <property type="protein sequence ID" value="MBP2368204.1"/>
    <property type="molecule type" value="Genomic_DNA"/>
</dbReference>
<dbReference type="InterPro" id="IPR029062">
    <property type="entry name" value="Class_I_gatase-like"/>
</dbReference>
<keyword evidence="1" id="KW-0315">Glutamine amidotransferase</keyword>
<proteinExistence type="predicted"/>
<gene>
    <name evidence="1" type="ORF">JOF36_003900</name>
</gene>
<evidence type="ECO:0000313" key="2">
    <source>
        <dbReference type="Proteomes" id="UP001519295"/>
    </source>
</evidence>
<reference evidence="1 2" key="1">
    <citation type="submission" date="2021-03" db="EMBL/GenBank/DDBJ databases">
        <title>Sequencing the genomes of 1000 actinobacteria strains.</title>
        <authorList>
            <person name="Klenk H.-P."/>
        </authorList>
    </citation>
    <scope>NUCLEOTIDE SEQUENCE [LARGE SCALE GENOMIC DNA]</scope>
    <source>
        <strain evidence="1 2">DSM 45256</strain>
    </source>
</reference>
<dbReference type="RefSeq" id="WP_210028635.1">
    <property type="nucleotide sequence ID" value="NZ_JAGINU010000001.1"/>
</dbReference>
<sequence length="244" mass="25371">MRPLIGISSYAESASYWIMEDEDVVLLPRNYVDWVVAAGGVPVLLPPVEGSADAVDSLDGLIVAGGPDIGPSNYGAAPGPHTDPPRVERDASDLAVLRRALDREVPVLGICRGHQLLNVAAGGTVYQHLPDDLGAEVAAVHAAGPADFLPVDVEPEPGSQIEAALGTGPVRVRCHHHQAVARLGSGLRVAARCGDMIEAVETEGPGWAVGVQWHPERVASDLRLARALVDAAAGRAGGQVRRAG</sequence>
<dbReference type="CDD" id="cd01745">
    <property type="entry name" value="GATase1_2"/>
    <property type="match status" value="1"/>
</dbReference>
<dbReference type="Pfam" id="PF07722">
    <property type="entry name" value="Peptidase_C26"/>
    <property type="match status" value="1"/>
</dbReference>
<protein>
    <submittedName>
        <fullName evidence="1">Glutamine amidotransferase</fullName>
    </submittedName>
</protein>